<sequence>MERPTRSSAHGRSRNHDDSRHHPFRRRPALLHPGRRPQRPQDLNNSVPNRNPVRPARIPTYAEDCLTALASAGLGQAISLGGAFGLLHYLDHRPTHDVDAWWSEGVSAAQRRRVVELISGVLTGHGELRIREWGDVVSIELRREKRTVFSFQIADRSVQLEKSVPSQWIDVQLDSLNDLIASKMVALIERGAPRDFLDIFAVCEAELATPQACWRLWHGRQERSGGSTSRSRATLAITTNLSRIELRRPLLSIANRQQREEAERTRSWFKEEFINAGMD</sequence>
<feature type="compositionally biased region" description="Polar residues" evidence="1">
    <location>
        <begin position="1"/>
        <end position="10"/>
    </location>
</feature>
<name>A0A6B1DER3_9CHLR</name>
<keyword evidence="2" id="KW-0808">Transferase</keyword>
<reference evidence="2" key="1">
    <citation type="submission" date="2019-09" db="EMBL/GenBank/DDBJ databases">
        <title>Characterisation of the sponge microbiome using genome-centric metagenomics.</title>
        <authorList>
            <person name="Engelberts J.P."/>
            <person name="Robbins S.J."/>
            <person name="De Goeij J.M."/>
            <person name="Aranda M."/>
            <person name="Bell S.C."/>
            <person name="Webster N.S."/>
        </authorList>
    </citation>
    <scope>NUCLEOTIDE SEQUENCE</scope>
    <source>
        <strain evidence="2">SB0661_bin_32</strain>
    </source>
</reference>
<protein>
    <submittedName>
        <fullName evidence="2">Nucleotidyl transferase AbiEii/AbiGii toxin family protein</fullName>
    </submittedName>
</protein>
<gene>
    <name evidence="2" type="ORF">F4X14_21550</name>
</gene>
<dbReference type="AlphaFoldDB" id="A0A6B1DER3"/>
<proteinExistence type="predicted"/>
<feature type="compositionally biased region" description="Basic residues" evidence="1">
    <location>
        <begin position="22"/>
        <end position="38"/>
    </location>
</feature>
<feature type="region of interest" description="Disordered" evidence="1">
    <location>
        <begin position="1"/>
        <end position="56"/>
    </location>
</feature>
<organism evidence="2">
    <name type="scientific">Caldilineaceae bacterium SB0661_bin_32</name>
    <dbReference type="NCBI Taxonomy" id="2605255"/>
    <lineage>
        <taxon>Bacteria</taxon>
        <taxon>Bacillati</taxon>
        <taxon>Chloroflexota</taxon>
        <taxon>Caldilineae</taxon>
        <taxon>Caldilineales</taxon>
        <taxon>Caldilineaceae</taxon>
    </lineage>
</organism>
<evidence type="ECO:0000313" key="2">
    <source>
        <dbReference type="EMBL" id="MYC97547.1"/>
    </source>
</evidence>
<feature type="compositionally biased region" description="Low complexity" evidence="1">
    <location>
        <begin position="44"/>
        <end position="56"/>
    </location>
</feature>
<dbReference type="EMBL" id="VXMH01000120">
    <property type="protein sequence ID" value="MYC97547.1"/>
    <property type="molecule type" value="Genomic_DNA"/>
</dbReference>
<accession>A0A6B1DER3</accession>
<evidence type="ECO:0000256" key="1">
    <source>
        <dbReference type="SAM" id="MobiDB-lite"/>
    </source>
</evidence>
<comment type="caution">
    <text evidence="2">The sequence shown here is derived from an EMBL/GenBank/DDBJ whole genome shotgun (WGS) entry which is preliminary data.</text>
</comment>
<dbReference type="InterPro" id="IPR014942">
    <property type="entry name" value="AbiEii"/>
</dbReference>
<dbReference type="GO" id="GO:0016740">
    <property type="term" value="F:transferase activity"/>
    <property type="evidence" value="ECO:0007669"/>
    <property type="project" value="UniProtKB-KW"/>
</dbReference>
<dbReference type="Pfam" id="PF08843">
    <property type="entry name" value="AbiEii"/>
    <property type="match status" value="1"/>
</dbReference>